<keyword evidence="2" id="KW-0012">Acyltransferase</keyword>
<accession>A0A840Y700</accession>
<dbReference type="PANTHER" id="PTHR43877">
    <property type="entry name" value="AMINOALKYLPHOSPHONATE N-ACETYLTRANSFERASE-RELATED-RELATED"/>
    <property type="match status" value="1"/>
</dbReference>
<keyword evidence="1 4" id="KW-0808">Transferase</keyword>
<proteinExistence type="predicted"/>
<dbReference type="RefSeq" id="WP_184485038.1">
    <property type="nucleotide sequence ID" value="NZ_JAAEDJ010000035.1"/>
</dbReference>
<evidence type="ECO:0000259" key="3">
    <source>
        <dbReference type="PROSITE" id="PS51186"/>
    </source>
</evidence>
<dbReference type="PANTHER" id="PTHR43877:SF2">
    <property type="entry name" value="AMINOALKYLPHOSPHONATE N-ACETYLTRANSFERASE-RELATED"/>
    <property type="match status" value="1"/>
</dbReference>
<comment type="caution">
    <text evidence="4">The sequence shown here is derived from an EMBL/GenBank/DDBJ whole genome shotgun (WGS) entry which is preliminary data.</text>
</comment>
<dbReference type="InterPro" id="IPR000182">
    <property type="entry name" value="GNAT_dom"/>
</dbReference>
<dbReference type="PROSITE" id="PS51186">
    <property type="entry name" value="GNAT"/>
    <property type="match status" value="1"/>
</dbReference>
<evidence type="ECO:0000313" key="5">
    <source>
        <dbReference type="Proteomes" id="UP000562254"/>
    </source>
</evidence>
<organism evidence="4 5">
    <name type="scientific">Neoroseomonas alkaliterrae</name>
    <dbReference type="NCBI Taxonomy" id="1452450"/>
    <lineage>
        <taxon>Bacteria</taxon>
        <taxon>Pseudomonadati</taxon>
        <taxon>Pseudomonadota</taxon>
        <taxon>Alphaproteobacteria</taxon>
        <taxon>Acetobacterales</taxon>
        <taxon>Acetobacteraceae</taxon>
        <taxon>Neoroseomonas</taxon>
    </lineage>
</organism>
<reference evidence="4 5" key="1">
    <citation type="submission" date="2020-08" db="EMBL/GenBank/DDBJ databases">
        <title>Genomic Encyclopedia of Type Strains, Phase IV (KMG-IV): sequencing the most valuable type-strain genomes for metagenomic binning, comparative biology and taxonomic classification.</title>
        <authorList>
            <person name="Goeker M."/>
        </authorList>
    </citation>
    <scope>NUCLEOTIDE SEQUENCE [LARGE SCALE GENOMIC DNA]</scope>
    <source>
        <strain evidence="4 5">DSM 25895</strain>
    </source>
</reference>
<dbReference type="InterPro" id="IPR016181">
    <property type="entry name" value="Acyl_CoA_acyltransferase"/>
</dbReference>
<sequence length="171" mass="17926">MGGRGITIAEAGPRDRVALAALLAEMGRFYGERTDAATIGAAAEALSTPAGRAGPFCLLARLNGAPAGLVSLSGFFPAFDFTWGLLLKDLFVAEAARRTGTARALMTEAMRFAAVQGYTRVDWTTEPANARARAFYASLGIAPAGRIFYRLEGEGLAAAAQGRWPATEEAP</sequence>
<evidence type="ECO:0000256" key="2">
    <source>
        <dbReference type="ARBA" id="ARBA00023315"/>
    </source>
</evidence>
<dbReference type="Pfam" id="PF00583">
    <property type="entry name" value="Acetyltransf_1"/>
    <property type="match status" value="1"/>
</dbReference>
<dbReference type="Gene3D" id="3.40.630.30">
    <property type="match status" value="1"/>
</dbReference>
<evidence type="ECO:0000313" key="4">
    <source>
        <dbReference type="EMBL" id="MBB5690352.1"/>
    </source>
</evidence>
<dbReference type="SUPFAM" id="SSF55729">
    <property type="entry name" value="Acyl-CoA N-acyltransferases (Nat)"/>
    <property type="match status" value="1"/>
</dbReference>
<dbReference type="Proteomes" id="UP000562254">
    <property type="component" value="Unassembled WGS sequence"/>
</dbReference>
<dbReference type="InterPro" id="IPR050832">
    <property type="entry name" value="Bact_Acetyltransf"/>
</dbReference>
<evidence type="ECO:0000256" key="1">
    <source>
        <dbReference type="ARBA" id="ARBA00022679"/>
    </source>
</evidence>
<gene>
    <name evidence="4" type="ORF">FHS88_002485</name>
</gene>
<dbReference type="EMBL" id="JACIJE010000006">
    <property type="protein sequence ID" value="MBB5690352.1"/>
    <property type="molecule type" value="Genomic_DNA"/>
</dbReference>
<dbReference type="GO" id="GO:0016747">
    <property type="term" value="F:acyltransferase activity, transferring groups other than amino-acyl groups"/>
    <property type="evidence" value="ECO:0007669"/>
    <property type="project" value="InterPro"/>
</dbReference>
<keyword evidence="5" id="KW-1185">Reference proteome</keyword>
<dbReference type="CDD" id="cd04301">
    <property type="entry name" value="NAT_SF"/>
    <property type="match status" value="1"/>
</dbReference>
<feature type="domain" description="N-acetyltransferase" evidence="3">
    <location>
        <begin position="6"/>
        <end position="167"/>
    </location>
</feature>
<protein>
    <submittedName>
        <fullName evidence="4">GNAT superfamily N-acetyltransferase</fullName>
    </submittedName>
</protein>
<dbReference type="AlphaFoldDB" id="A0A840Y700"/>
<name>A0A840Y700_9PROT</name>